<name>A0A4Z0M675_9GAMM</name>
<dbReference type="InterPro" id="IPR018020">
    <property type="entry name" value="OHCU_decarboxylase"/>
</dbReference>
<dbReference type="AlphaFoldDB" id="A0A4Z0M675"/>
<dbReference type="GO" id="GO:0019628">
    <property type="term" value="P:urate catabolic process"/>
    <property type="evidence" value="ECO:0007669"/>
    <property type="project" value="TreeGrafter"/>
</dbReference>
<reference evidence="8 9" key="1">
    <citation type="submission" date="2019-04" db="EMBL/GenBank/DDBJ databases">
        <title>Taxonomy of novel Haliea sp. from mangrove soil of West Coast of India.</title>
        <authorList>
            <person name="Verma A."/>
            <person name="Kumar P."/>
            <person name="Krishnamurthi S."/>
        </authorList>
    </citation>
    <scope>NUCLEOTIDE SEQUENCE [LARGE SCALE GENOMIC DNA]</scope>
    <source>
        <strain evidence="8 9">SAOS-164</strain>
    </source>
</reference>
<dbReference type="GO" id="GO:0006144">
    <property type="term" value="P:purine nucleobase metabolic process"/>
    <property type="evidence" value="ECO:0007669"/>
    <property type="project" value="UniProtKB-KW"/>
</dbReference>
<evidence type="ECO:0000256" key="5">
    <source>
        <dbReference type="ARBA" id="ARBA00022793"/>
    </source>
</evidence>
<evidence type="ECO:0000256" key="4">
    <source>
        <dbReference type="ARBA" id="ARBA00022631"/>
    </source>
</evidence>
<keyword evidence="5" id="KW-0210">Decarboxylase</keyword>
<dbReference type="Proteomes" id="UP000298050">
    <property type="component" value="Unassembled WGS sequence"/>
</dbReference>
<proteinExistence type="predicted"/>
<organism evidence="8 9">
    <name type="scientific">Mangrovimicrobium sediminis</name>
    <dbReference type="NCBI Taxonomy" id="2562682"/>
    <lineage>
        <taxon>Bacteria</taxon>
        <taxon>Pseudomonadati</taxon>
        <taxon>Pseudomonadota</taxon>
        <taxon>Gammaproteobacteria</taxon>
        <taxon>Cellvibrionales</taxon>
        <taxon>Halieaceae</taxon>
        <taxon>Mangrovimicrobium</taxon>
    </lineage>
</organism>
<evidence type="ECO:0000256" key="6">
    <source>
        <dbReference type="ARBA" id="ARBA00023239"/>
    </source>
</evidence>
<protein>
    <recommendedName>
        <fullName evidence="3">2-oxo-4-hydroxy-4-carboxy-5-ureidoimidazoline decarboxylase</fullName>
        <ecNumber evidence="3">4.1.1.97</ecNumber>
    </recommendedName>
</protein>
<dbReference type="NCBIfam" id="TIGR03180">
    <property type="entry name" value="UraD_2"/>
    <property type="match status" value="1"/>
</dbReference>
<dbReference type="SUPFAM" id="SSF158694">
    <property type="entry name" value="UraD-Like"/>
    <property type="match status" value="1"/>
</dbReference>
<dbReference type="InterPro" id="IPR036778">
    <property type="entry name" value="OHCU_decarboxylase_sf"/>
</dbReference>
<keyword evidence="6 8" id="KW-0456">Lyase</keyword>
<dbReference type="Pfam" id="PF09349">
    <property type="entry name" value="OHCU_decarbox"/>
    <property type="match status" value="1"/>
</dbReference>
<evidence type="ECO:0000313" key="9">
    <source>
        <dbReference type="Proteomes" id="UP000298050"/>
    </source>
</evidence>
<dbReference type="InterPro" id="IPR017595">
    <property type="entry name" value="OHCU_decarboxylase-2"/>
</dbReference>
<dbReference type="NCBIfam" id="NF010372">
    <property type="entry name" value="PRK13798.1"/>
    <property type="match status" value="1"/>
</dbReference>
<dbReference type="PANTHER" id="PTHR43466">
    <property type="entry name" value="2-OXO-4-HYDROXY-4-CARBOXY-5-UREIDOIMIDAZOLINE DECARBOXYLASE-RELATED"/>
    <property type="match status" value="1"/>
</dbReference>
<comment type="caution">
    <text evidence="8">The sequence shown here is derived from an EMBL/GenBank/DDBJ whole genome shotgun (WGS) entry which is preliminary data.</text>
</comment>
<keyword evidence="9" id="KW-1185">Reference proteome</keyword>
<evidence type="ECO:0000313" key="8">
    <source>
        <dbReference type="EMBL" id="TGD74910.1"/>
    </source>
</evidence>
<dbReference type="PANTHER" id="PTHR43466:SF1">
    <property type="entry name" value="2-OXO-4-HYDROXY-4-CARBOXY-5-UREIDOIMIDAZOLINE DECARBOXYLASE-RELATED"/>
    <property type="match status" value="1"/>
</dbReference>
<accession>A0A4Z0M675</accession>
<dbReference type="Gene3D" id="1.10.3330.10">
    <property type="entry name" value="Oxo-4-hydroxy-4-carboxy-5-ureidoimidazoline decarboxylase"/>
    <property type="match status" value="1"/>
</dbReference>
<evidence type="ECO:0000256" key="2">
    <source>
        <dbReference type="ARBA" id="ARBA00004754"/>
    </source>
</evidence>
<evidence type="ECO:0000256" key="3">
    <source>
        <dbReference type="ARBA" id="ARBA00012257"/>
    </source>
</evidence>
<evidence type="ECO:0000256" key="1">
    <source>
        <dbReference type="ARBA" id="ARBA00001163"/>
    </source>
</evidence>
<comment type="pathway">
    <text evidence="2">Purine metabolism; urate degradation; (S)-allantoin from urate: step 3/3.</text>
</comment>
<sequence length="167" mass="18548">MAEFNSAVDTVAVDALVGCCHCWRWAREVAAQRPFADLAALHDCAAQVWETMGEAEWLEAFAGHPRIGDLSVLRDKYSTASREQGQVAAADEAVLQELMQLNRDYEARHGFIFIVCASGKSAAEMRDLLRERLPHSTQEELRTGAAEQAKITALRLDRAFATDPEQE</sequence>
<gene>
    <name evidence="8" type="primary">uraD</name>
    <name evidence="8" type="ORF">E4634_05300</name>
</gene>
<evidence type="ECO:0000259" key="7">
    <source>
        <dbReference type="Pfam" id="PF09349"/>
    </source>
</evidence>
<keyword evidence="4" id="KW-0659">Purine metabolism</keyword>
<dbReference type="OrthoDB" id="9800909at2"/>
<dbReference type="EMBL" id="SRLE01000005">
    <property type="protein sequence ID" value="TGD74910.1"/>
    <property type="molecule type" value="Genomic_DNA"/>
</dbReference>
<dbReference type="EC" id="4.1.1.97" evidence="3"/>
<comment type="catalytic activity">
    <reaction evidence="1">
        <text>5-hydroxy-2-oxo-4-ureido-2,5-dihydro-1H-imidazole-5-carboxylate + H(+) = (S)-allantoin + CO2</text>
        <dbReference type="Rhea" id="RHEA:26301"/>
        <dbReference type="ChEBI" id="CHEBI:15378"/>
        <dbReference type="ChEBI" id="CHEBI:15678"/>
        <dbReference type="ChEBI" id="CHEBI:16526"/>
        <dbReference type="ChEBI" id="CHEBI:58639"/>
        <dbReference type="EC" id="4.1.1.97"/>
    </reaction>
</comment>
<dbReference type="GO" id="GO:0051997">
    <property type="term" value="F:2-oxo-4-hydroxy-4-carboxy-5-ureidoimidazoline decarboxylase activity"/>
    <property type="evidence" value="ECO:0007669"/>
    <property type="project" value="UniProtKB-EC"/>
</dbReference>
<feature type="domain" description="Oxo-4-hydroxy-4-carboxy-5-ureidoimidazoline decarboxylase" evidence="7">
    <location>
        <begin position="7"/>
        <end position="157"/>
    </location>
</feature>